<evidence type="ECO:0000259" key="3">
    <source>
        <dbReference type="Pfam" id="PF23643"/>
    </source>
</evidence>
<dbReference type="Pfam" id="PF23643">
    <property type="entry name" value="TRAPPC13_C"/>
    <property type="match status" value="1"/>
</dbReference>
<evidence type="ECO:0000313" key="4">
    <source>
        <dbReference type="EMBL" id="KAK4523102.1"/>
    </source>
</evidence>
<name>A0AAV9I544_9RHOD</name>
<accession>A0AAV9I544</accession>
<organism evidence="4 5">
    <name type="scientific">Galdieria yellowstonensis</name>
    <dbReference type="NCBI Taxonomy" id="3028027"/>
    <lineage>
        <taxon>Eukaryota</taxon>
        <taxon>Rhodophyta</taxon>
        <taxon>Bangiophyceae</taxon>
        <taxon>Galdieriales</taxon>
        <taxon>Galdieriaceae</taxon>
        <taxon>Galdieria</taxon>
    </lineage>
</organism>
<protein>
    <submittedName>
        <fullName evidence="4">Uncharacterized protein</fullName>
    </submittedName>
</protein>
<gene>
    <name evidence="4" type="ORF">GAYE_PCTG36G0993</name>
</gene>
<comment type="caution">
    <text evidence="4">The sequence shown here is derived from an EMBL/GenBank/DDBJ whole genome shotgun (WGS) entry which is preliminary data.</text>
</comment>
<evidence type="ECO:0000256" key="1">
    <source>
        <dbReference type="ARBA" id="ARBA00010785"/>
    </source>
</evidence>
<dbReference type="Pfam" id="PF06159">
    <property type="entry name" value="TRAPPC13_N"/>
    <property type="match status" value="1"/>
</dbReference>
<sequence length="454" mass="51009">MRSSPKTIQPSNATGGAAKLLFRIIKTERPRPTFHATLPFVQPLLEEEIDHKLLGRKPFAENTYSLYKDDESCGFGISRNITHTSNFVIYHGELIRLTLVLLNASDSDLGFVSVLVRLQTPEGTYCLLDTKSSPANIFPKQGCVDYNLQFAATVVGNFVLQCFAYYTDVDGQEHTLSQSYRFTVHLCLNFTSNVHLVEDETEWESFATFHSSPVYIVDCFVYNVCQLPVYLHEVRFVLPEDDEKASKEDRKPSTLVKDLNIPSVGQEKKDEAVVLNPGDCQTFSYLVYSAIEDPLRRSPSRKKILGRIFASFTRFGGELAALEPALILEEPKSSEVAMITIQIVGVPSKIVVEVPFVATVKVVNRTPQSKQLYFQVKRDKVESIVPIGVSGRLLETLQPNQNCKLDVELIALEPGAHFLSGFRVMDIDSREYYEATPQEVLVHSLLDENIENST</sequence>
<proteinExistence type="inferred from homology"/>
<dbReference type="Proteomes" id="UP001300502">
    <property type="component" value="Unassembled WGS sequence"/>
</dbReference>
<dbReference type="AlphaFoldDB" id="A0AAV9I544"/>
<evidence type="ECO:0000313" key="5">
    <source>
        <dbReference type="Proteomes" id="UP001300502"/>
    </source>
</evidence>
<feature type="domain" description="Trafficking protein particle complex subunit 13 N-terminal" evidence="2">
    <location>
        <begin position="71"/>
        <end position="184"/>
    </location>
</feature>
<evidence type="ECO:0000259" key="2">
    <source>
        <dbReference type="Pfam" id="PF06159"/>
    </source>
</evidence>
<keyword evidence="5" id="KW-1185">Reference proteome</keyword>
<dbReference type="InterPro" id="IPR055427">
    <property type="entry name" value="TRAPPC13_N"/>
</dbReference>
<dbReference type="InterPro" id="IPR055428">
    <property type="entry name" value="TRAPPC13_C"/>
</dbReference>
<feature type="domain" description="Trafficking protein particle complex subunit 13 C-terminal" evidence="3">
    <location>
        <begin position="347"/>
        <end position="434"/>
    </location>
</feature>
<dbReference type="InterPro" id="IPR010378">
    <property type="entry name" value="TRAPPC13"/>
</dbReference>
<dbReference type="EMBL" id="JANCYU010000011">
    <property type="protein sequence ID" value="KAK4523102.1"/>
    <property type="molecule type" value="Genomic_DNA"/>
</dbReference>
<reference evidence="4 5" key="1">
    <citation type="submission" date="2022-07" db="EMBL/GenBank/DDBJ databases">
        <title>Genome-wide signatures of adaptation to extreme environments.</title>
        <authorList>
            <person name="Cho C.H."/>
            <person name="Yoon H.S."/>
        </authorList>
    </citation>
    <scope>NUCLEOTIDE SEQUENCE [LARGE SCALE GENOMIC DNA]</scope>
    <source>
        <strain evidence="4 5">108.79 E11</strain>
    </source>
</reference>
<dbReference type="GO" id="GO:1990072">
    <property type="term" value="C:TRAPPIII protein complex"/>
    <property type="evidence" value="ECO:0007669"/>
    <property type="project" value="TreeGrafter"/>
</dbReference>
<dbReference type="PANTHER" id="PTHR13134">
    <property type="entry name" value="TRAFFICKING PROTEIN PARTICLE COMPLEX SUBUNIT 13"/>
    <property type="match status" value="1"/>
</dbReference>
<dbReference type="PANTHER" id="PTHR13134:SF3">
    <property type="entry name" value="TRAFFICKING PROTEIN PARTICLE COMPLEX SUBUNIT 13"/>
    <property type="match status" value="1"/>
</dbReference>
<comment type="similarity">
    <text evidence="1">Belongs to the TRAPPC13 family.</text>
</comment>